<feature type="region of interest" description="Disordered" evidence="1">
    <location>
        <begin position="98"/>
        <end position="128"/>
    </location>
</feature>
<evidence type="ECO:0000313" key="2">
    <source>
        <dbReference type="EMBL" id="PLN76311.1"/>
    </source>
</evidence>
<dbReference type="Proteomes" id="UP000235023">
    <property type="component" value="Unassembled WGS sequence"/>
</dbReference>
<dbReference type="GO" id="GO:0016192">
    <property type="term" value="P:vesicle-mediated transport"/>
    <property type="evidence" value="ECO:0007669"/>
    <property type="project" value="InterPro"/>
</dbReference>
<dbReference type="InterPro" id="IPR034627">
    <property type="entry name" value="Irc6"/>
</dbReference>
<feature type="compositionally biased region" description="Low complexity" evidence="1">
    <location>
        <begin position="147"/>
        <end position="174"/>
    </location>
</feature>
<name>A0A2J5HH47_9EURO</name>
<dbReference type="Gene3D" id="3.40.50.11960">
    <property type="match status" value="1"/>
</dbReference>
<keyword evidence="3" id="KW-1185">Reference proteome</keyword>
<dbReference type="Pfam" id="PF10199">
    <property type="entry name" value="Adaptin_binding"/>
    <property type="match status" value="1"/>
</dbReference>
<dbReference type="AlphaFoldDB" id="A0A2J5HH47"/>
<organism evidence="2 3">
    <name type="scientific">Aspergillus taichungensis</name>
    <dbReference type="NCBI Taxonomy" id="482145"/>
    <lineage>
        <taxon>Eukaryota</taxon>
        <taxon>Fungi</taxon>
        <taxon>Dikarya</taxon>
        <taxon>Ascomycota</taxon>
        <taxon>Pezizomycotina</taxon>
        <taxon>Eurotiomycetes</taxon>
        <taxon>Eurotiomycetidae</taxon>
        <taxon>Eurotiales</taxon>
        <taxon>Aspergillaceae</taxon>
        <taxon>Aspergillus</taxon>
        <taxon>Aspergillus subgen. Circumdati</taxon>
    </lineage>
</organism>
<feature type="region of interest" description="Disordered" evidence="1">
    <location>
        <begin position="1"/>
        <end position="78"/>
    </location>
</feature>
<dbReference type="OrthoDB" id="10261384at2759"/>
<dbReference type="EMBL" id="KZ559621">
    <property type="protein sequence ID" value="PLN76311.1"/>
    <property type="molecule type" value="Genomic_DNA"/>
</dbReference>
<evidence type="ECO:0000313" key="3">
    <source>
        <dbReference type="Proteomes" id="UP000235023"/>
    </source>
</evidence>
<feature type="compositionally biased region" description="Low complexity" evidence="1">
    <location>
        <begin position="18"/>
        <end position="34"/>
    </location>
</feature>
<proteinExistence type="predicted"/>
<reference evidence="3" key="1">
    <citation type="submission" date="2017-12" db="EMBL/GenBank/DDBJ databases">
        <authorList>
            <consortium name="DOE Joint Genome Institute"/>
            <person name="Mondo S.J."/>
            <person name="Kjaerbolling I."/>
            <person name="Vesth T.C."/>
            <person name="Frisvad J.C."/>
            <person name="Nybo J.L."/>
            <person name="Theobald S."/>
            <person name="Kuo A."/>
            <person name="Bowyer P."/>
            <person name="Matsuda Y."/>
            <person name="Lyhne E.K."/>
            <person name="Kogle M.E."/>
            <person name="Clum A."/>
            <person name="Lipzen A."/>
            <person name="Salamov A."/>
            <person name="Ngan C.Y."/>
            <person name="Daum C."/>
            <person name="Chiniquy J."/>
            <person name="Barry K."/>
            <person name="LaButti K."/>
            <person name="Haridas S."/>
            <person name="Simmons B.A."/>
            <person name="Magnuson J.K."/>
            <person name="Mortensen U.H."/>
            <person name="Larsen T.O."/>
            <person name="Grigoriev I.V."/>
            <person name="Baker S.E."/>
            <person name="Andersen M.R."/>
            <person name="Nordberg H.P."/>
            <person name="Cantor M.N."/>
            <person name="Hua S.X."/>
        </authorList>
    </citation>
    <scope>NUCLEOTIDE SEQUENCE [LARGE SCALE GENOMIC DNA]</scope>
    <source>
        <strain evidence="3">IBT 19404</strain>
    </source>
</reference>
<evidence type="ECO:0000256" key="1">
    <source>
        <dbReference type="SAM" id="MobiDB-lite"/>
    </source>
</evidence>
<dbReference type="PANTHER" id="PTHR28043">
    <property type="entry name" value="INCREASED RECOMBINATION CENTERS PROTEIN 6"/>
    <property type="match status" value="1"/>
</dbReference>
<accession>A0A2J5HH47</accession>
<feature type="region of interest" description="Disordered" evidence="1">
    <location>
        <begin position="145"/>
        <end position="178"/>
    </location>
</feature>
<protein>
    <submittedName>
        <fullName evidence="2">Alpha and gamma adaptin binding protein p34-domain-containing protein</fullName>
    </submittedName>
</protein>
<dbReference type="PANTHER" id="PTHR28043:SF1">
    <property type="entry name" value="INCREASED RECOMBINATION CENTERS PROTEIN 6"/>
    <property type="match status" value="1"/>
</dbReference>
<gene>
    <name evidence="2" type="ORF">BDW42DRAFT_178954</name>
</gene>
<feature type="compositionally biased region" description="Pro residues" evidence="1">
    <location>
        <begin position="48"/>
        <end position="60"/>
    </location>
</feature>
<dbReference type="GO" id="GO:0030674">
    <property type="term" value="F:protein-macromolecule adaptor activity"/>
    <property type="evidence" value="ECO:0007669"/>
    <property type="project" value="TreeGrafter"/>
</dbReference>
<sequence>MAQKPPAKTPDQIRSPRRLLTLTPTSHSLSTIPPFLHSLTGAAVTDPPTQPLPTDSPTPSPSADSQTPTFAGYTTHPPLHLENKYYTADVPIWVDEIPLSTPTGAGAAGDESSESNSPAKWRAEFSSDEALPVRDAIGALVVCVRNPSPSSSTPSAPSSDDTQSPPAATAATAAENHPDVQGIKTLMKAVGDVKSLIEEERSDGGDVLTLLVLVGDAATSTATAGEDDDEDGNGAALDDAPFSELWWEDQMFEMGLVGVEVVRWDPRVPESESRVRNSFGEYQGMTRIKEVLETHDWNGPSESAASGDIGHDDNDLEKYLLGLDGDGSDIDDEDTGFGLEVNELEREMVGLRMAIEKGGDVGLDSEGGDEDEDDLRVDSLEGLMLRMQAIKDMSAELPEQERKRFAARAVRDIMKEV</sequence>